<dbReference type="InterPro" id="IPR042217">
    <property type="entry name" value="T4SS_VirB10/TrbI"/>
</dbReference>
<sequence>MDHRHDPSDPAQPRAPLSTRATPPRPRRLSRKAIALLSGAGAFAVAGALAYSLSGTSGQRGPQETVSVERRQAELLSDAPRDYSELAERSAEGMGPPAPMTPDPEPTFGGTESGAAPSTTEADQAEQRRRQQAESARGSRLFAGAGEGRGPPQAANATPTEPAPAPPAEGTSRAGAPLDRRAAFVAGGTPEPTTNSGRLTPPPGRHVVTAGSTIAAALITGLSSDLAGQVVAQVTEDVFDSVTGRTKLIPQGTRLLGVYDSNVSTGQSRALVVWTRMILPDGRSIGLDRLVGTDAAGQSGFADRVNNHWGTILRAGLLSTLLGVGTQASGFGQNDAIADAIRDSAGQTVGRAGDRIVERQLGIQPTISVRPGARVRVLVSRDLILEPWPGRDAGG</sequence>
<feature type="region of interest" description="Disordered" evidence="6">
    <location>
        <begin position="1"/>
        <end position="30"/>
    </location>
</feature>
<dbReference type="KEGG" id="swi:Swit_0170"/>
<evidence type="ECO:0000256" key="6">
    <source>
        <dbReference type="SAM" id="MobiDB-lite"/>
    </source>
</evidence>
<feature type="transmembrane region" description="Helical" evidence="7">
    <location>
        <begin position="33"/>
        <end position="53"/>
    </location>
</feature>
<evidence type="ECO:0000313" key="9">
    <source>
        <dbReference type="Proteomes" id="UP000001989"/>
    </source>
</evidence>
<dbReference type="AlphaFoldDB" id="A0A9J9H7U2"/>
<feature type="region of interest" description="Disordered" evidence="6">
    <location>
        <begin position="53"/>
        <end position="175"/>
    </location>
</feature>
<dbReference type="GO" id="GO:0016020">
    <property type="term" value="C:membrane"/>
    <property type="evidence" value="ECO:0007669"/>
    <property type="project" value="UniProtKB-SubCell"/>
</dbReference>
<reference evidence="8 9" key="1">
    <citation type="journal article" date="2010" name="J. Bacteriol.">
        <title>Genome sequence of the dioxin-mineralizing bacterium Sphingomonas wittichii RW1.</title>
        <authorList>
            <person name="Miller T.R."/>
            <person name="Delcher A.L."/>
            <person name="Salzberg S.L."/>
            <person name="Saunders E."/>
            <person name="Detter J.C."/>
            <person name="Halden R.U."/>
        </authorList>
    </citation>
    <scope>NUCLEOTIDE SEQUENCE [LARGE SCALE GENOMIC DNA]</scope>
    <source>
        <strain evidence="9">DSM 6014 / CCUG 31198 / JCM 15750 / NBRC 105917 / EY 4224 / RW1</strain>
    </source>
</reference>
<evidence type="ECO:0000256" key="5">
    <source>
        <dbReference type="ARBA" id="ARBA00023136"/>
    </source>
</evidence>
<keyword evidence="3 7" id="KW-0812">Transmembrane</keyword>
<evidence type="ECO:0000256" key="1">
    <source>
        <dbReference type="ARBA" id="ARBA00004167"/>
    </source>
</evidence>
<feature type="compositionally biased region" description="Pro residues" evidence="6">
    <location>
        <begin position="96"/>
        <end position="105"/>
    </location>
</feature>
<comment type="subcellular location">
    <subcellularLocation>
        <location evidence="1">Membrane</location>
        <topology evidence="1">Single-pass membrane protein</topology>
    </subcellularLocation>
</comment>
<dbReference type="Gene3D" id="2.40.128.260">
    <property type="entry name" value="Type IV secretion system, VirB10/TraB/TrbI"/>
    <property type="match status" value="1"/>
</dbReference>
<feature type="compositionally biased region" description="Polar residues" evidence="6">
    <location>
        <begin position="53"/>
        <end position="66"/>
    </location>
</feature>
<accession>A0A9J9H7U2</accession>
<keyword evidence="9" id="KW-1185">Reference proteome</keyword>
<keyword evidence="4 7" id="KW-1133">Transmembrane helix</keyword>
<keyword evidence="5 7" id="KW-0472">Membrane</keyword>
<gene>
    <name evidence="8" type="ordered locus">Swit_0170</name>
</gene>
<feature type="compositionally biased region" description="Basic and acidic residues" evidence="6">
    <location>
        <begin position="67"/>
        <end position="91"/>
    </location>
</feature>
<dbReference type="OrthoDB" id="9807354at2"/>
<evidence type="ECO:0000256" key="3">
    <source>
        <dbReference type="ARBA" id="ARBA00022692"/>
    </source>
</evidence>
<proteinExistence type="inferred from homology"/>
<dbReference type="Pfam" id="PF03743">
    <property type="entry name" value="TrbI"/>
    <property type="match status" value="1"/>
</dbReference>
<feature type="region of interest" description="Disordered" evidence="6">
    <location>
        <begin position="185"/>
        <end position="204"/>
    </location>
</feature>
<name>A0A9J9H7U2_RHIWR</name>
<dbReference type="Proteomes" id="UP000001989">
    <property type="component" value="Chromosome"/>
</dbReference>
<evidence type="ECO:0000256" key="2">
    <source>
        <dbReference type="ARBA" id="ARBA00010265"/>
    </source>
</evidence>
<dbReference type="EMBL" id="CP000699">
    <property type="protein sequence ID" value="ABQ66541.1"/>
    <property type="molecule type" value="Genomic_DNA"/>
</dbReference>
<evidence type="ECO:0000256" key="7">
    <source>
        <dbReference type="SAM" id="Phobius"/>
    </source>
</evidence>
<organism evidence="8 9">
    <name type="scientific">Rhizorhabdus wittichii (strain DSM 6014 / CCUG 31198 / JCM 15750 / NBRC 105917 / EY 4224 / RW1)</name>
    <name type="common">Sphingomonas wittichii</name>
    <dbReference type="NCBI Taxonomy" id="392499"/>
    <lineage>
        <taxon>Bacteria</taxon>
        <taxon>Pseudomonadati</taxon>
        <taxon>Pseudomonadota</taxon>
        <taxon>Alphaproteobacteria</taxon>
        <taxon>Sphingomonadales</taxon>
        <taxon>Sphingomonadaceae</taxon>
        <taxon>Rhizorhabdus</taxon>
    </lineage>
</organism>
<protein>
    <submittedName>
        <fullName evidence="8">Conjugation TrbI family protein</fullName>
    </submittedName>
</protein>
<evidence type="ECO:0000313" key="8">
    <source>
        <dbReference type="EMBL" id="ABQ66541.1"/>
    </source>
</evidence>
<comment type="similarity">
    <text evidence="2">Belongs to the TrbI/VirB10 family.</text>
</comment>
<evidence type="ECO:0000256" key="4">
    <source>
        <dbReference type="ARBA" id="ARBA00022989"/>
    </source>
</evidence>
<feature type="compositionally biased region" description="Low complexity" evidence="6">
    <location>
        <begin position="151"/>
        <end position="160"/>
    </location>
</feature>
<dbReference type="CDD" id="cd16429">
    <property type="entry name" value="VirB10"/>
    <property type="match status" value="1"/>
</dbReference>
<dbReference type="InterPro" id="IPR005498">
    <property type="entry name" value="T4SS_VirB10/TraB/TrbI"/>
</dbReference>